<evidence type="ECO:0000313" key="8">
    <source>
        <dbReference type="Proteomes" id="UP000789342"/>
    </source>
</evidence>
<proteinExistence type="predicted"/>
<evidence type="ECO:0000313" key="7">
    <source>
        <dbReference type="EMBL" id="CAG8490311.1"/>
    </source>
</evidence>
<dbReference type="PANTHER" id="PTHR19303:SF73">
    <property type="entry name" value="PROTEIN PDC2"/>
    <property type="match status" value="1"/>
</dbReference>
<dbReference type="Gene3D" id="1.10.10.60">
    <property type="entry name" value="Homeodomain-like"/>
    <property type="match status" value="2"/>
</dbReference>
<dbReference type="InterPro" id="IPR050863">
    <property type="entry name" value="CenT-Element_Derived"/>
</dbReference>
<evidence type="ECO:0000259" key="5">
    <source>
        <dbReference type="Pfam" id="PF03221"/>
    </source>
</evidence>
<dbReference type="OrthoDB" id="2447222at2759"/>
<keyword evidence="3" id="KW-0539">Nucleus</keyword>
<reference evidence="7" key="1">
    <citation type="submission" date="2021-06" db="EMBL/GenBank/DDBJ databases">
        <authorList>
            <person name="Kallberg Y."/>
            <person name="Tangrot J."/>
            <person name="Rosling A."/>
        </authorList>
    </citation>
    <scope>NUCLEOTIDE SEQUENCE</scope>
    <source>
        <strain evidence="7">CL551</strain>
    </source>
</reference>
<dbReference type="Pfam" id="PF04218">
    <property type="entry name" value="CENP-B_N"/>
    <property type="match status" value="1"/>
</dbReference>
<dbReference type="InterPro" id="IPR007889">
    <property type="entry name" value="HTH_Psq"/>
</dbReference>
<evidence type="ECO:0000256" key="2">
    <source>
        <dbReference type="ARBA" id="ARBA00023125"/>
    </source>
</evidence>
<evidence type="ECO:0000259" key="4">
    <source>
        <dbReference type="Pfam" id="PF03184"/>
    </source>
</evidence>
<dbReference type="Proteomes" id="UP000789342">
    <property type="component" value="Unassembled WGS sequence"/>
</dbReference>
<keyword evidence="2" id="KW-0238">DNA-binding</keyword>
<dbReference type="InterPro" id="IPR009057">
    <property type="entry name" value="Homeodomain-like_sf"/>
</dbReference>
<dbReference type="EMBL" id="CAJVPV010001219">
    <property type="protein sequence ID" value="CAG8490311.1"/>
    <property type="molecule type" value="Genomic_DNA"/>
</dbReference>
<comment type="subcellular location">
    <subcellularLocation>
        <location evidence="1">Nucleus</location>
    </subcellularLocation>
</comment>
<feature type="domain" description="DDE-1" evidence="4">
    <location>
        <begin position="177"/>
        <end position="225"/>
    </location>
</feature>
<dbReference type="PANTHER" id="PTHR19303">
    <property type="entry name" value="TRANSPOSON"/>
    <property type="match status" value="1"/>
</dbReference>
<sequence>MASSSKTINADKQRKRRKNLSLKNKVDIIRRKDTDVKLNDEKLAVEFGVERSTISGILRNKEKFLQLHADAKSSDLKKIQNIPVSQDLLKMKAVELYNKAIKQGAQFPNFETSNGWLEKFQNQYNICCKTITGKSESICLDQVENGRKELQQIIATFNIDNVYNEDETGLFFHLGLNKTLVSKVLQWIHELNEGQEMKKPNIKKAIEIVADAWNNVKQETIKNCWLSTGILTAEMIHANTDNMKTDEADNDIVELISALDSLSIVEPSIDNLTANEYIEINNNLVSAELSTDDELIEEILLTEGVLHPTQVDMEDSSEKEEESISVKVGREALVTAKKFLEQREFITENDIRYIRNIIKHLNKTVEMSKC</sequence>
<evidence type="ECO:0000256" key="3">
    <source>
        <dbReference type="ARBA" id="ARBA00023242"/>
    </source>
</evidence>
<dbReference type="SUPFAM" id="SSF46689">
    <property type="entry name" value="Homeodomain-like"/>
    <property type="match status" value="1"/>
</dbReference>
<dbReference type="InterPro" id="IPR004875">
    <property type="entry name" value="DDE_SF_endonuclease_dom"/>
</dbReference>
<organism evidence="7 8">
    <name type="scientific">Acaulospora morrowiae</name>
    <dbReference type="NCBI Taxonomy" id="94023"/>
    <lineage>
        <taxon>Eukaryota</taxon>
        <taxon>Fungi</taxon>
        <taxon>Fungi incertae sedis</taxon>
        <taxon>Mucoromycota</taxon>
        <taxon>Glomeromycotina</taxon>
        <taxon>Glomeromycetes</taxon>
        <taxon>Diversisporales</taxon>
        <taxon>Acaulosporaceae</taxon>
        <taxon>Acaulospora</taxon>
    </lineage>
</organism>
<feature type="domain" description="HTH CENPB-type" evidence="5">
    <location>
        <begin position="80"/>
        <end position="127"/>
    </location>
</feature>
<comment type="caution">
    <text evidence="7">The sequence shown here is derived from an EMBL/GenBank/DDBJ whole genome shotgun (WGS) entry which is preliminary data.</text>
</comment>
<dbReference type="GO" id="GO:0005634">
    <property type="term" value="C:nucleus"/>
    <property type="evidence" value="ECO:0007669"/>
    <property type="project" value="UniProtKB-SubCell"/>
</dbReference>
<evidence type="ECO:0000256" key="1">
    <source>
        <dbReference type="ARBA" id="ARBA00004123"/>
    </source>
</evidence>
<gene>
    <name evidence="7" type="ORF">AMORRO_LOCUS2746</name>
</gene>
<dbReference type="AlphaFoldDB" id="A0A9N8ZCU4"/>
<protein>
    <submittedName>
        <fullName evidence="7">13020_t:CDS:1</fullName>
    </submittedName>
</protein>
<dbReference type="Pfam" id="PF03221">
    <property type="entry name" value="HTH_Tnp_Tc5"/>
    <property type="match status" value="1"/>
</dbReference>
<dbReference type="GO" id="GO:0003677">
    <property type="term" value="F:DNA binding"/>
    <property type="evidence" value="ECO:0007669"/>
    <property type="project" value="UniProtKB-KW"/>
</dbReference>
<evidence type="ECO:0000259" key="6">
    <source>
        <dbReference type="Pfam" id="PF04218"/>
    </source>
</evidence>
<name>A0A9N8ZCU4_9GLOM</name>
<dbReference type="Pfam" id="PF03184">
    <property type="entry name" value="DDE_1"/>
    <property type="match status" value="1"/>
</dbReference>
<accession>A0A9N8ZCU4</accession>
<dbReference type="InterPro" id="IPR006600">
    <property type="entry name" value="HTH_CenpB_DNA-bd_dom"/>
</dbReference>
<feature type="domain" description="HTH psq-type" evidence="6">
    <location>
        <begin position="14"/>
        <end position="66"/>
    </location>
</feature>
<keyword evidence="8" id="KW-1185">Reference proteome</keyword>